<gene>
    <name evidence="1" type="ORF">BRW62_11505</name>
</gene>
<proteinExistence type="predicted"/>
<dbReference type="EMBL" id="CP018092">
    <property type="protein sequence ID" value="ATS19260.1"/>
    <property type="molecule type" value="Genomic_DNA"/>
</dbReference>
<dbReference type="RefSeq" id="WP_099799596.1">
    <property type="nucleotide sequence ID" value="NZ_CP018092.1"/>
</dbReference>
<evidence type="ECO:0000313" key="1">
    <source>
        <dbReference type="EMBL" id="ATS19260.1"/>
    </source>
</evidence>
<reference evidence="2" key="2">
    <citation type="journal article" date="2022" name="Front. Microbiol.">
        <title>Comparative Genomic Analysis Revealed Distinct Molecular Components and Organization of CO2-Concentrating Mechanism in Thermophilic Cyanobacteria.</title>
        <authorList>
            <person name="Tang J."/>
            <person name="Zhou H."/>
            <person name="Yao D."/>
            <person name="Riaz S."/>
            <person name="You D."/>
            <person name="Klepacz-Smolka A."/>
            <person name="Daroch M."/>
        </authorList>
    </citation>
    <scope>NUCLEOTIDE SEQUENCE [LARGE SCALE GENOMIC DNA]</scope>
    <source>
        <strain evidence="2">PCC 6715</strain>
    </source>
</reference>
<dbReference type="Proteomes" id="UP000231057">
    <property type="component" value="Chromosome"/>
</dbReference>
<protein>
    <submittedName>
        <fullName evidence="1">Uncharacterized protein</fullName>
    </submittedName>
</protein>
<keyword evidence="2" id="KW-1185">Reference proteome</keyword>
<dbReference type="AlphaFoldDB" id="A0A2D2Q416"/>
<dbReference type="OrthoDB" id="179319at2"/>
<dbReference type="KEGG" id="slw:BRW62_11505"/>
<name>A0A2D2Q416_PARLV</name>
<organism evidence="1 2">
    <name type="scientific">Parathermosynechococcus lividus PCC 6715</name>
    <dbReference type="NCBI Taxonomy" id="1917166"/>
    <lineage>
        <taxon>Bacteria</taxon>
        <taxon>Bacillati</taxon>
        <taxon>Cyanobacteriota</taxon>
        <taxon>Cyanophyceae</taxon>
        <taxon>Acaryochloridales</taxon>
        <taxon>Thermosynechococcaceae</taxon>
        <taxon>Parathermosynechococcus</taxon>
    </lineage>
</organism>
<reference evidence="1 2" key="1">
    <citation type="submission" date="2016-11" db="EMBL/GenBank/DDBJ databases">
        <title>Complete genome sequence of thermophilic cyanobacteria strain Synechococcus sp. PCC6715.</title>
        <authorList>
            <person name="Tang J."/>
            <person name="Daroch M."/>
            <person name="Liang Y."/>
            <person name="Jiang D."/>
            <person name="Shah M."/>
        </authorList>
    </citation>
    <scope>NUCLEOTIDE SEQUENCE [LARGE SCALE GENOMIC DNA]</scope>
    <source>
        <strain evidence="1 2">PCC 6715</strain>
    </source>
</reference>
<evidence type="ECO:0000313" key="2">
    <source>
        <dbReference type="Proteomes" id="UP000231057"/>
    </source>
</evidence>
<sequence length="183" mass="21042">MEIDNLEVLQPSLQLLQQVLDALSDRPTILAYLKKISALRQTITDNLEAALQQYSHLADTPDVKEAIANIHSVFDIVEIRVQQLLSREANPDEWVRMPIHELQKQFEQVFQAIEKNSKGRYRILHNIAAQKASDYYLVFDIASPDGKVILMPHIFEDVMRDLIANARKYTDPGGNHCWFSRVC</sequence>
<accession>A0A2D2Q416</accession>